<dbReference type="Proteomes" id="UP000093918">
    <property type="component" value="Unassembled WGS sequence"/>
</dbReference>
<accession>A0ABX2WL90</accession>
<gene>
    <name evidence="2" type="ORF">A9Z40_13660</name>
</gene>
<keyword evidence="3" id="KW-1185">Reference proteome</keyword>
<dbReference type="InterPro" id="IPR021425">
    <property type="entry name" value="DUF3072"/>
</dbReference>
<dbReference type="RefSeq" id="WP_036305609.1">
    <property type="nucleotide sequence ID" value="NZ_LZEM01000006.1"/>
</dbReference>
<comment type="caution">
    <text evidence="2">The sequence shown here is derived from an EMBL/GenBank/DDBJ whole genome shotgun (WGS) entry which is preliminary data.</text>
</comment>
<feature type="region of interest" description="Disordered" evidence="1">
    <location>
        <begin position="45"/>
        <end position="69"/>
    </location>
</feature>
<reference evidence="3" key="1">
    <citation type="submission" date="2016-06" db="EMBL/GenBank/DDBJ databases">
        <title>Genome sequencing of cellulolytic organisms.</title>
        <authorList>
            <person name="Bohra V."/>
            <person name="Dafale N.A."/>
            <person name="Purohit H.J."/>
        </authorList>
    </citation>
    <scope>NUCLEOTIDE SEQUENCE [LARGE SCALE GENOMIC DNA]</scope>
    <source>
        <strain evidence="3">ND21</strain>
    </source>
</reference>
<organism evidence="2 3">
    <name type="scientific">Microbacterium arborescens</name>
    <dbReference type="NCBI Taxonomy" id="33883"/>
    <lineage>
        <taxon>Bacteria</taxon>
        <taxon>Bacillati</taxon>
        <taxon>Actinomycetota</taxon>
        <taxon>Actinomycetes</taxon>
        <taxon>Micrococcales</taxon>
        <taxon>Microbacteriaceae</taxon>
        <taxon>Microbacterium</taxon>
    </lineage>
</organism>
<name>A0ABX2WL90_9MICO</name>
<feature type="compositionally biased region" description="Gly residues" evidence="1">
    <location>
        <begin position="1"/>
        <end position="10"/>
    </location>
</feature>
<evidence type="ECO:0000313" key="2">
    <source>
        <dbReference type="EMBL" id="OAZ44071.1"/>
    </source>
</evidence>
<evidence type="ECO:0000256" key="1">
    <source>
        <dbReference type="SAM" id="MobiDB-lite"/>
    </source>
</evidence>
<feature type="compositionally biased region" description="Basic and acidic residues" evidence="1">
    <location>
        <begin position="53"/>
        <end position="69"/>
    </location>
</feature>
<proteinExistence type="predicted"/>
<evidence type="ECO:0000313" key="3">
    <source>
        <dbReference type="Proteomes" id="UP000093918"/>
    </source>
</evidence>
<sequence length="69" mass="7246">MGGTDGGGQGSPVKDPENWVTGDEPMTGPQRSYLDTLAREAGEELPGNLTKAEASEQIDRLQDATGRGE</sequence>
<dbReference type="EMBL" id="LZEM01000006">
    <property type="protein sequence ID" value="OAZ44071.1"/>
    <property type="molecule type" value="Genomic_DNA"/>
</dbReference>
<dbReference type="Pfam" id="PF11272">
    <property type="entry name" value="DUF3072"/>
    <property type="match status" value="1"/>
</dbReference>
<feature type="region of interest" description="Disordered" evidence="1">
    <location>
        <begin position="1"/>
        <end position="31"/>
    </location>
</feature>
<protein>
    <submittedName>
        <fullName evidence="2">DUF3072 domain-containing protein</fullName>
    </submittedName>
</protein>